<gene>
    <name evidence="3" type="ORF">KC19_1G064000</name>
</gene>
<dbReference type="InterPro" id="IPR001005">
    <property type="entry name" value="SANT/Myb"/>
</dbReference>
<dbReference type="PROSITE" id="PS50090">
    <property type="entry name" value="MYB_LIKE"/>
    <property type="match status" value="1"/>
</dbReference>
<dbReference type="PANTHER" id="PTHR33492">
    <property type="entry name" value="OSJNBA0043A12.37 PROTEIN-RELATED"/>
    <property type="match status" value="1"/>
</dbReference>
<reference evidence="3" key="1">
    <citation type="submission" date="2020-06" db="EMBL/GenBank/DDBJ databases">
        <title>WGS assembly of Ceratodon purpureus strain R40.</title>
        <authorList>
            <person name="Carey S.B."/>
            <person name="Jenkins J."/>
            <person name="Shu S."/>
            <person name="Lovell J.T."/>
            <person name="Sreedasyam A."/>
            <person name="Maumus F."/>
            <person name="Tiley G.P."/>
            <person name="Fernandez-Pozo N."/>
            <person name="Barry K."/>
            <person name="Chen C."/>
            <person name="Wang M."/>
            <person name="Lipzen A."/>
            <person name="Daum C."/>
            <person name="Saski C.A."/>
            <person name="Payton A.C."/>
            <person name="Mcbreen J.C."/>
            <person name="Conrad R.E."/>
            <person name="Kollar L.M."/>
            <person name="Olsson S."/>
            <person name="Huttunen S."/>
            <person name="Landis J.B."/>
            <person name="Wickett N.J."/>
            <person name="Johnson M.G."/>
            <person name="Rensing S.A."/>
            <person name="Grimwood J."/>
            <person name="Schmutz J."/>
            <person name="Mcdaniel S.F."/>
        </authorList>
    </citation>
    <scope>NUCLEOTIDE SEQUENCE</scope>
    <source>
        <strain evidence="3">R40</strain>
    </source>
</reference>
<comment type="caution">
    <text evidence="3">The sequence shown here is derived from an EMBL/GenBank/DDBJ whole genome shotgun (WGS) entry which is preliminary data.</text>
</comment>
<evidence type="ECO:0000256" key="1">
    <source>
        <dbReference type="SAM" id="MobiDB-lite"/>
    </source>
</evidence>
<proteinExistence type="predicted"/>
<feature type="compositionally biased region" description="Polar residues" evidence="1">
    <location>
        <begin position="228"/>
        <end position="239"/>
    </location>
</feature>
<dbReference type="Proteomes" id="UP000822688">
    <property type="component" value="Chromosome 1"/>
</dbReference>
<accession>A0A8T0J472</accession>
<dbReference type="PANTHER" id="PTHR33492:SF11">
    <property type="entry name" value="OS04G0670900 PROTEIN"/>
    <property type="match status" value="1"/>
</dbReference>
<name>A0A8T0J472_CERPU</name>
<keyword evidence="4" id="KW-1185">Reference proteome</keyword>
<feature type="domain" description="Myb-like" evidence="2">
    <location>
        <begin position="94"/>
        <end position="154"/>
    </location>
</feature>
<dbReference type="AlphaFoldDB" id="A0A8T0J472"/>
<protein>
    <recommendedName>
        <fullName evidence="2">Myb-like domain-containing protein</fullName>
    </recommendedName>
</protein>
<feature type="compositionally biased region" description="Basic residues" evidence="1">
    <location>
        <begin position="211"/>
        <end position="221"/>
    </location>
</feature>
<evidence type="ECO:0000313" key="3">
    <source>
        <dbReference type="EMBL" id="KAG0590012.1"/>
    </source>
</evidence>
<evidence type="ECO:0000259" key="2">
    <source>
        <dbReference type="PROSITE" id="PS50090"/>
    </source>
</evidence>
<evidence type="ECO:0000313" key="4">
    <source>
        <dbReference type="Proteomes" id="UP000822688"/>
    </source>
</evidence>
<feature type="region of interest" description="Disordered" evidence="1">
    <location>
        <begin position="211"/>
        <end position="239"/>
    </location>
</feature>
<sequence length="357" mass="40924">MYSCIHRFNPDSFGDSMWEEIHVRLKTMGGPDLQQLYPQFTGVRPLSATMVECSGSTFVFSEQEAGEEVFICIHKRKHDCSGDDLWEEVMRRKRKRHRAPNWKAEEITLFLKAKVQALEAVKGKPDWEYISESLERAGFNRGPQACEDVWGTQLKRLTDIQKYVQENKISGTSSSWVSIWNMTENERSEHNLPRVFTLEWYEMMQRIHGRKPRKKIARGKKKQVDGKASTSFHNDSSVTSAHSSGLMTVNFPASSLALPTSTSPLSTESFDNFEVGDEDQHEVQRRGSTDLTSQVSSLHAFLLQGRQNLTNNQIAKKKDEAVKILRSNLQLEILKEKNKLARDCANRRRSKSRKTNA</sequence>
<organism evidence="3 4">
    <name type="scientific">Ceratodon purpureus</name>
    <name type="common">Fire moss</name>
    <name type="synonym">Dicranum purpureum</name>
    <dbReference type="NCBI Taxonomy" id="3225"/>
    <lineage>
        <taxon>Eukaryota</taxon>
        <taxon>Viridiplantae</taxon>
        <taxon>Streptophyta</taxon>
        <taxon>Embryophyta</taxon>
        <taxon>Bryophyta</taxon>
        <taxon>Bryophytina</taxon>
        <taxon>Bryopsida</taxon>
        <taxon>Dicranidae</taxon>
        <taxon>Pseudoditrichales</taxon>
        <taxon>Ditrichaceae</taxon>
        <taxon>Ceratodon</taxon>
    </lineage>
</organism>
<dbReference type="EMBL" id="CM026421">
    <property type="protein sequence ID" value="KAG0590012.1"/>
    <property type="molecule type" value="Genomic_DNA"/>
</dbReference>